<dbReference type="AlphaFoldDB" id="A0AAW1M0A6"/>
<evidence type="ECO:0000313" key="4">
    <source>
        <dbReference type="Proteomes" id="UP001458880"/>
    </source>
</evidence>
<keyword evidence="4" id="KW-1185">Reference proteome</keyword>
<feature type="compositionally biased region" description="Basic and acidic residues" evidence="2">
    <location>
        <begin position="613"/>
        <end position="629"/>
    </location>
</feature>
<feature type="compositionally biased region" description="Basic residues" evidence="2">
    <location>
        <begin position="772"/>
        <end position="786"/>
    </location>
</feature>
<evidence type="ECO:0000313" key="3">
    <source>
        <dbReference type="EMBL" id="KAK9739905.1"/>
    </source>
</evidence>
<keyword evidence="1" id="KW-0175">Coiled coil</keyword>
<feature type="coiled-coil region" evidence="1">
    <location>
        <begin position="156"/>
        <end position="183"/>
    </location>
</feature>
<evidence type="ECO:0000256" key="2">
    <source>
        <dbReference type="SAM" id="MobiDB-lite"/>
    </source>
</evidence>
<feature type="region of interest" description="Disordered" evidence="2">
    <location>
        <begin position="250"/>
        <end position="275"/>
    </location>
</feature>
<dbReference type="Proteomes" id="UP001458880">
    <property type="component" value="Unassembled WGS sequence"/>
</dbReference>
<organism evidence="3 4">
    <name type="scientific">Popillia japonica</name>
    <name type="common">Japanese beetle</name>
    <dbReference type="NCBI Taxonomy" id="7064"/>
    <lineage>
        <taxon>Eukaryota</taxon>
        <taxon>Metazoa</taxon>
        <taxon>Ecdysozoa</taxon>
        <taxon>Arthropoda</taxon>
        <taxon>Hexapoda</taxon>
        <taxon>Insecta</taxon>
        <taxon>Pterygota</taxon>
        <taxon>Neoptera</taxon>
        <taxon>Endopterygota</taxon>
        <taxon>Coleoptera</taxon>
        <taxon>Polyphaga</taxon>
        <taxon>Scarabaeiformia</taxon>
        <taxon>Scarabaeidae</taxon>
        <taxon>Rutelinae</taxon>
        <taxon>Popillia</taxon>
    </lineage>
</organism>
<feature type="compositionally biased region" description="Polar residues" evidence="2">
    <location>
        <begin position="263"/>
        <end position="275"/>
    </location>
</feature>
<protein>
    <submittedName>
        <fullName evidence="3">Uncharacterized protein</fullName>
    </submittedName>
</protein>
<evidence type="ECO:0000256" key="1">
    <source>
        <dbReference type="SAM" id="Coils"/>
    </source>
</evidence>
<feature type="region of interest" description="Disordered" evidence="2">
    <location>
        <begin position="604"/>
        <end position="629"/>
    </location>
</feature>
<accession>A0AAW1M0A6</accession>
<gene>
    <name evidence="3" type="ORF">QE152_g8597</name>
</gene>
<comment type="caution">
    <text evidence="3">The sequence shown here is derived from an EMBL/GenBank/DDBJ whole genome shotgun (WGS) entry which is preliminary data.</text>
</comment>
<feature type="region of interest" description="Disordered" evidence="2">
    <location>
        <begin position="693"/>
        <end position="788"/>
    </location>
</feature>
<name>A0AAW1M0A6_POPJA</name>
<sequence>MRYISRKELGFTVVLGKTKIFLDFTVDEKYSSSRDSRRHNCFRGRIGMSVKIYMSTGKLFYVRRCRDTGDRLRKRHQDSEVNDRFTASLFRILEDVRWRHGPNTPNVMSKSMNMLRTRRRDNNVKPNRKLDRKSSRGMIYENEELRLKTININAEVERGQSDIKKLKRENELLKKEIWCLRDEYDKLDKLLKEKEISFSSSSTTCTSETESCSTCSEDSDQVETSQNLENVQKTNLKNLHVEFDHLSVVPEENSTENSDKNSNRTSIPLENWNNERNIIKPDQSYPSFEALTKSTTLPQIGHEQRVPKHFFAPIKTSKSCGDAMNNQFLLPTSSQNLLEAHSQYFQDKMDEIHQRSAARTYPVYESDPRNLTMMTPLSKSSTDLIVKMDNKNFSTLTSSSFSNGGNLEQLLNDIESISQDILKLSNPNLSYNGDGEAYPGDAQTPPKPFETIPENCEVPPPNKPYKSELNVVLMPTAMPLIGFEKYRNIQTSLESIRSKSMENLPSQNFPIEARITPEIFYPPPQTLPSPIHGYMANTPNVLVTSHNTPSTENPFYFGNTPSNDYFGSRYNPDNYINTTLSGGGDKTKKAEVCNSKTNLLEVNSEQVSSENEENLKFKTSKEEEKSAKIERKIEVKKPESKAPKLSIRRKVSIHFKGKKDKKNKSLDQLDVKTAATPEKKHSLFDIKFTTTESKQKDNLQKTPSVDSKKNFIENGLDVKVSPAPDSKRNSNEVKTPCPENASGVDTPKIQDKKGASVSPERKHVHVKEDGKKPHKKHKKNDKKNRRSTISAEKFYNDRVLRERSFSVCTERSNMLGMGLGFNSAFSMYDDCPISDRERTNSLSSCGTIKLRKMSNMSNFPITGKIPWCACWGNGCL</sequence>
<dbReference type="EMBL" id="JASPKY010000069">
    <property type="protein sequence ID" value="KAK9739905.1"/>
    <property type="molecule type" value="Genomic_DNA"/>
</dbReference>
<reference evidence="3 4" key="1">
    <citation type="journal article" date="2024" name="BMC Genomics">
        <title>De novo assembly and annotation of Popillia japonica's genome with initial clues to its potential as an invasive pest.</title>
        <authorList>
            <person name="Cucini C."/>
            <person name="Boschi S."/>
            <person name="Funari R."/>
            <person name="Cardaioli E."/>
            <person name="Iannotti N."/>
            <person name="Marturano G."/>
            <person name="Paoli F."/>
            <person name="Bruttini M."/>
            <person name="Carapelli A."/>
            <person name="Frati F."/>
            <person name="Nardi F."/>
        </authorList>
    </citation>
    <scope>NUCLEOTIDE SEQUENCE [LARGE SCALE GENOMIC DNA]</scope>
    <source>
        <strain evidence="3">DMR45628</strain>
    </source>
</reference>
<proteinExistence type="predicted"/>